<dbReference type="Pfam" id="PF07714">
    <property type="entry name" value="PK_Tyr_Ser-Thr"/>
    <property type="match status" value="1"/>
</dbReference>
<dbReference type="InterPro" id="IPR000719">
    <property type="entry name" value="Prot_kinase_dom"/>
</dbReference>
<dbReference type="Proteomes" id="UP000053593">
    <property type="component" value="Unassembled WGS sequence"/>
</dbReference>
<gene>
    <name evidence="3" type="ORF">GYMLUDRAFT_46068</name>
</gene>
<evidence type="ECO:0000313" key="3">
    <source>
        <dbReference type="EMBL" id="KIK57486.1"/>
    </source>
</evidence>
<dbReference type="PROSITE" id="PS50048">
    <property type="entry name" value="ZN2_CY6_FUNGAL_2"/>
    <property type="match status" value="1"/>
</dbReference>
<dbReference type="GO" id="GO:0008270">
    <property type="term" value="F:zinc ion binding"/>
    <property type="evidence" value="ECO:0007669"/>
    <property type="project" value="InterPro"/>
</dbReference>
<evidence type="ECO:0000313" key="4">
    <source>
        <dbReference type="Proteomes" id="UP000053593"/>
    </source>
</evidence>
<dbReference type="Pfam" id="PF00172">
    <property type="entry name" value="Zn_clus"/>
    <property type="match status" value="1"/>
</dbReference>
<proteinExistence type="predicted"/>
<dbReference type="InterPro" id="IPR051681">
    <property type="entry name" value="Ser/Thr_Kinases-Pseudokinases"/>
</dbReference>
<dbReference type="Gene3D" id="1.10.510.10">
    <property type="entry name" value="Transferase(Phosphotransferase) domain 1"/>
    <property type="match status" value="1"/>
</dbReference>
<dbReference type="InterPro" id="IPR036864">
    <property type="entry name" value="Zn2-C6_fun-type_DNA-bd_sf"/>
</dbReference>
<dbReference type="InterPro" id="IPR011009">
    <property type="entry name" value="Kinase-like_dom_sf"/>
</dbReference>
<dbReference type="OrthoDB" id="10261027at2759"/>
<dbReference type="CDD" id="cd00067">
    <property type="entry name" value="GAL4"/>
    <property type="match status" value="1"/>
</dbReference>
<protein>
    <submittedName>
        <fullName evidence="3">Uncharacterized protein</fullName>
    </submittedName>
</protein>
<dbReference type="PROSITE" id="PS50011">
    <property type="entry name" value="PROTEIN_KINASE_DOM"/>
    <property type="match status" value="1"/>
</dbReference>
<dbReference type="PROSITE" id="PS00109">
    <property type="entry name" value="PROTEIN_KINASE_TYR"/>
    <property type="match status" value="1"/>
</dbReference>
<evidence type="ECO:0000259" key="1">
    <source>
        <dbReference type="PROSITE" id="PS50011"/>
    </source>
</evidence>
<dbReference type="Gene3D" id="4.10.240.10">
    <property type="entry name" value="Zn(2)-C6 fungal-type DNA-binding domain"/>
    <property type="match status" value="1"/>
</dbReference>
<organism evidence="3 4">
    <name type="scientific">Collybiopsis luxurians FD-317 M1</name>
    <dbReference type="NCBI Taxonomy" id="944289"/>
    <lineage>
        <taxon>Eukaryota</taxon>
        <taxon>Fungi</taxon>
        <taxon>Dikarya</taxon>
        <taxon>Basidiomycota</taxon>
        <taxon>Agaricomycotina</taxon>
        <taxon>Agaricomycetes</taxon>
        <taxon>Agaricomycetidae</taxon>
        <taxon>Agaricales</taxon>
        <taxon>Marasmiineae</taxon>
        <taxon>Omphalotaceae</taxon>
        <taxon>Collybiopsis</taxon>
        <taxon>Collybiopsis luxurians</taxon>
    </lineage>
</organism>
<feature type="domain" description="Zn(2)-C6 fungal-type" evidence="2">
    <location>
        <begin position="63"/>
        <end position="93"/>
    </location>
</feature>
<dbReference type="AlphaFoldDB" id="A0A0D0BQQ7"/>
<dbReference type="GO" id="GO:0005524">
    <property type="term" value="F:ATP binding"/>
    <property type="evidence" value="ECO:0007669"/>
    <property type="project" value="InterPro"/>
</dbReference>
<name>A0A0D0BQQ7_9AGAR</name>
<dbReference type="GO" id="GO:0004674">
    <property type="term" value="F:protein serine/threonine kinase activity"/>
    <property type="evidence" value="ECO:0007669"/>
    <property type="project" value="TreeGrafter"/>
</dbReference>
<dbReference type="PANTHER" id="PTHR44329">
    <property type="entry name" value="SERINE/THREONINE-PROTEIN KINASE TNNI3K-RELATED"/>
    <property type="match status" value="1"/>
</dbReference>
<dbReference type="GO" id="GO:0000981">
    <property type="term" value="F:DNA-binding transcription factor activity, RNA polymerase II-specific"/>
    <property type="evidence" value="ECO:0007669"/>
    <property type="project" value="InterPro"/>
</dbReference>
<dbReference type="SMART" id="SM00066">
    <property type="entry name" value="GAL4"/>
    <property type="match status" value="1"/>
</dbReference>
<evidence type="ECO:0000259" key="2">
    <source>
        <dbReference type="PROSITE" id="PS50048"/>
    </source>
</evidence>
<accession>A0A0D0BQQ7</accession>
<dbReference type="HOGENOM" id="CLU_577536_0_0_1"/>
<feature type="domain" description="Protein kinase" evidence="1">
    <location>
        <begin position="199"/>
        <end position="472"/>
    </location>
</feature>
<sequence>MPAESCHVLRPSLKLLSCTCFAVMMHAGHSESPLNLSDGPAPKRRALEALRKPHHSPKAVTVPCNFCRARQIKCDGARPACSSCVRRTLSCSYATDRRGGGKAFLMLQRILLHNQSPGLLMKDLTWMPNLVATSDKTLLQELADLLQLELDHRRYFNSLIYRGDLSRETVDRRCLRALRYLANNYLILPSSLTITEIQLNGNHPVAGGGFADIWHGSVGDQAVCLKVLRLIIEPDEEMRKNIQKRFFNEALIWKQLKHPNVLPLLGVNVDLFSPSFCLISPWMENKDIITYLKHHPLHNRQTVFSEIASGLCYIHSKITHGDIRGANILVTDELHCCIADFGLALTTSDSQAWSTATTGVTKGAIRWMAPELLSTEGLIDEIFKSPSRDIFALGCTMVEILTLQVPFHNQKTDYSVLACLMNCMRPARPDNAWCSDAIWALITRCWAQEPSGRPNAQEVYEALQKCKALPVMP</sequence>
<reference evidence="3 4" key="1">
    <citation type="submission" date="2014-04" db="EMBL/GenBank/DDBJ databases">
        <title>Evolutionary Origins and Diversification of the Mycorrhizal Mutualists.</title>
        <authorList>
            <consortium name="DOE Joint Genome Institute"/>
            <consortium name="Mycorrhizal Genomics Consortium"/>
            <person name="Kohler A."/>
            <person name="Kuo A."/>
            <person name="Nagy L.G."/>
            <person name="Floudas D."/>
            <person name="Copeland A."/>
            <person name="Barry K.W."/>
            <person name="Cichocki N."/>
            <person name="Veneault-Fourrey C."/>
            <person name="LaButti K."/>
            <person name="Lindquist E.A."/>
            <person name="Lipzen A."/>
            <person name="Lundell T."/>
            <person name="Morin E."/>
            <person name="Murat C."/>
            <person name="Riley R."/>
            <person name="Ohm R."/>
            <person name="Sun H."/>
            <person name="Tunlid A."/>
            <person name="Henrissat B."/>
            <person name="Grigoriev I.V."/>
            <person name="Hibbett D.S."/>
            <person name="Martin F."/>
        </authorList>
    </citation>
    <scope>NUCLEOTIDE SEQUENCE [LARGE SCALE GENOMIC DNA]</scope>
    <source>
        <strain evidence="3 4">FD-317 M1</strain>
    </source>
</reference>
<dbReference type="InterPro" id="IPR001138">
    <property type="entry name" value="Zn2Cys6_DnaBD"/>
</dbReference>
<dbReference type="EMBL" id="KN834790">
    <property type="protein sequence ID" value="KIK57486.1"/>
    <property type="molecule type" value="Genomic_DNA"/>
</dbReference>
<dbReference type="InterPro" id="IPR001245">
    <property type="entry name" value="Ser-Thr/Tyr_kinase_cat_dom"/>
</dbReference>
<keyword evidence="4" id="KW-1185">Reference proteome</keyword>
<dbReference type="SUPFAM" id="SSF57701">
    <property type="entry name" value="Zn2/Cys6 DNA-binding domain"/>
    <property type="match status" value="1"/>
</dbReference>
<dbReference type="InterPro" id="IPR008266">
    <property type="entry name" value="Tyr_kinase_AS"/>
</dbReference>
<dbReference type="SUPFAM" id="SSF56112">
    <property type="entry name" value="Protein kinase-like (PK-like)"/>
    <property type="match status" value="1"/>
</dbReference>